<evidence type="ECO:0000313" key="7">
    <source>
        <dbReference type="Proteomes" id="UP001595075"/>
    </source>
</evidence>
<keyword evidence="1" id="KW-0479">Metal-binding</keyword>
<organism evidence="6 7">
    <name type="scientific">Oculimacula yallundae</name>
    <dbReference type="NCBI Taxonomy" id="86028"/>
    <lineage>
        <taxon>Eukaryota</taxon>
        <taxon>Fungi</taxon>
        <taxon>Dikarya</taxon>
        <taxon>Ascomycota</taxon>
        <taxon>Pezizomycotina</taxon>
        <taxon>Leotiomycetes</taxon>
        <taxon>Helotiales</taxon>
        <taxon>Ploettnerulaceae</taxon>
        <taxon>Oculimacula</taxon>
    </lineage>
</organism>
<name>A0ABR4CP65_9HELO</name>
<dbReference type="Gene3D" id="6.10.140.2220">
    <property type="match status" value="1"/>
</dbReference>
<protein>
    <recommendedName>
        <fullName evidence="5">MYND-type domain-containing protein</fullName>
    </recommendedName>
</protein>
<dbReference type="InterPro" id="IPR002893">
    <property type="entry name" value="Znf_MYND"/>
</dbReference>
<keyword evidence="3" id="KW-0862">Zinc</keyword>
<evidence type="ECO:0000259" key="5">
    <source>
        <dbReference type="PROSITE" id="PS50865"/>
    </source>
</evidence>
<evidence type="ECO:0000256" key="4">
    <source>
        <dbReference type="PROSITE-ProRule" id="PRU00134"/>
    </source>
</evidence>
<evidence type="ECO:0000256" key="2">
    <source>
        <dbReference type="ARBA" id="ARBA00022771"/>
    </source>
</evidence>
<feature type="domain" description="MYND-type" evidence="5">
    <location>
        <begin position="161"/>
        <end position="202"/>
    </location>
</feature>
<sequence length="375" mass="41832">MSLQELVHAFNALPRSPKTPSGLVDNHWHFTVRHVSSNTSGDILHIVNPASRYTISSSGSVQILSFESVVERANTVLPILLDMFTSMNEGTQDDRFKAFAPWSWGTDDVEFAKALEDSLKMVGVRKELCLVRVGDEASSRIAQDVWEDVLEQVQKLTGPKCRNCKVGPAHDTKLLRCGNCGEAEYCSKACQKADWKDHKIICRVSAIDFWTVVAPNAPVAKELAAEIGLRLGSGGLAYPIRRLVVTGKDTPKNLRKLLGWNDKDMIKSTHQTARNQVLLKPPPGSPAWAMAKSRKLDENCPSWTPRPASAEEEKEIKNIRDMQELIKRHMGPRSMGTITSMDMKEVLEKNFVGECIDKLQTYYDALNAMDQGVRV</sequence>
<reference evidence="6 7" key="1">
    <citation type="journal article" date="2024" name="Commun. Biol.">
        <title>Comparative genomic analysis of thermophilic fungi reveals convergent evolutionary adaptations and gene losses.</title>
        <authorList>
            <person name="Steindorff A.S."/>
            <person name="Aguilar-Pontes M.V."/>
            <person name="Robinson A.J."/>
            <person name="Andreopoulos B."/>
            <person name="LaButti K."/>
            <person name="Kuo A."/>
            <person name="Mondo S."/>
            <person name="Riley R."/>
            <person name="Otillar R."/>
            <person name="Haridas S."/>
            <person name="Lipzen A."/>
            <person name="Grimwood J."/>
            <person name="Schmutz J."/>
            <person name="Clum A."/>
            <person name="Reid I.D."/>
            <person name="Moisan M.C."/>
            <person name="Butler G."/>
            <person name="Nguyen T.T.M."/>
            <person name="Dewar K."/>
            <person name="Conant G."/>
            <person name="Drula E."/>
            <person name="Henrissat B."/>
            <person name="Hansel C."/>
            <person name="Singer S."/>
            <person name="Hutchinson M.I."/>
            <person name="de Vries R.P."/>
            <person name="Natvig D.O."/>
            <person name="Powell A.J."/>
            <person name="Tsang A."/>
            <person name="Grigoriev I.V."/>
        </authorList>
    </citation>
    <scope>NUCLEOTIDE SEQUENCE [LARGE SCALE GENOMIC DNA]</scope>
    <source>
        <strain evidence="6 7">CBS 494.80</strain>
    </source>
</reference>
<keyword evidence="2 4" id="KW-0863">Zinc-finger</keyword>
<dbReference type="PROSITE" id="PS01360">
    <property type="entry name" value="ZF_MYND_1"/>
    <property type="match status" value="1"/>
</dbReference>
<evidence type="ECO:0000256" key="3">
    <source>
        <dbReference type="ARBA" id="ARBA00022833"/>
    </source>
</evidence>
<accession>A0ABR4CP65</accession>
<gene>
    <name evidence="6" type="ORF">VTL71DRAFT_12431</name>
</gene>
<keyword evidence="7" id="KW-1185">Reference proteome</keyword>
<evidence type="ECO:0000256" key="1">
    <source>
        <dbReference type="ARBA" id="ARBA00022723"/>
    </source>
</evidence>
<dbReference type="PROSITE" id="PS50865">
    <property type="entry name" value="ZF_MYND_2"/>
    <property type="match status" value="1"/>
</dbReference>
<proteinExistence type="predicted"/>
<dbReference type="EMBL" id="JAZHXI010000005">
    <property type="protein sequence ID" value="KAL2071196.1"/>
    <property type="molecule type" value="Genomic_DNA"/>
</dbReference>
<comment type="caution">
    <text evidence="6">The sequence shown here is derived from an EMBL/GenBank/DDBJ whole genome shotgun (WGS) entry which is preliminary data.</text>
</comment>
<dbReference type="SUPFAM" id="SSF144232">
    <property type="entry name" value="HIT/MYND zinc finger-like"/>
    <property type="match status" value="1"/>
</dbReference>
<dbReference type="Proteomes" id="UP001595075">
    <property type="component" value="Unassembled WGS sequence"/>
</dbReference>
<evidence type="ECO:0000313" key="6">
    <source>
        <dbReference type="EMBL" id="KAL2071196.1"/>
    </source>
</evidence>
<dbReference type="Pfam" id="PF01753">
    <property type="entry name" value="zf-MYND"/>
    <property type="match status" value="1"/>
</dbReference>